<dbReference type="PANTHER" id="PTHR30349:SF41">
    <property type="entry name" value="INTEGRASE_RECOMBINASE PROTEIN MJ0367-RELATED"/>
    <property type="match status" value="1"/>
</dbReference>
<accession>A0A1A3BPQ2</accession>
<dbReference type="OrthoDB" id="8421690at2"/>
<dbReference type="EMBL" id="LZKQ01000270">
    <property type="protein sequence ID" value="OBI76964.1"/>
    <property type="molecule type" value="Genomic_DNA"/>
</dbReference>
<dbReference type="InterPro" id="IPR013762">
    <property type="entry name" value="Integrase-like_cat_sf"/>
</dbReference>
<sequence>MLPEHDYVPAPETPAQIYAAYLVHLQRRDRGNTAYSQAARSFLRRWPRVQAWADIPLDKQLAANSSTRPFITFLMVSRRLQPGYDYLVHRKLSSLWHELTDSCLQPDLDQFISAALELGFTERVASAIGSQIIARLLIQTGRPLTYLREDDLQELLHACDVRQERTGRGARHYRSTTHSARQILFHLGVLENQTPPAVTALTLEQRMADVPAALQPAFVAYLNRKYATCVPKTVSTLATRLAHFGRYLATADPSLTSLDQLDRRRHIEPFITSLTTATNSVTGEPITVADRIRRIHAVGNFLAEITEWGWDDAPPRRLIFRTDLPRPPRCLPRYLPVDADRKLTAALAKSPYRLAADALLVQRACGLRIGELLDLELDCIHEIPGQGSWLKVPLGKLNSERMIPVDDEVLTLVDRITTTRSSGRPMIHPRTGAPADFLFTHHGKRLSQNAVREELNRAAHTAGLGHITPHQLRHTYATALINAGVSLQALMALLGHVSTQMSLRYAHLFDHTVRTEYERALDLAKSHIGPLPATAVHLPITDITGTGWKDTPAIKSRLAGGYCLRAPAQGSCPYANICEHCPSFHTDSTHLAVLAAQRIDAQDLATDAEKRGWIDEADRHHKLVSRLDALIAQSEPA</sequence>
<evidence type="ECO:0000313" key="5">
    <source>
        <dbReference type="EMBL" id="OBI76964.1"/>
    </source>
</evidence>
<keyword evidence="2" id="KW-0238">DNA-binding</keyword>
<dbReference type="CDD" id="cd00397">
    <property type="entry name" value="DNA_BRE_C"/>
    <property type="match status" value="1"/>
</dbReference>
<evidence type="ECO:0000256" key="2">
    <source>
        <dbReference type="ARBA" id="ARBA00023125"/>
    </source>
</evidence>
<proteinExistence type="inferred from homology"/>
<dbReference type="PROSITE" id="PS51898">
    <property type="entry name" value="TYR_RECOMBINASE"/>
    <property type="match status" value="1"/>
</dbReference>
<evidence type="ECO:0000259" key="4">
    <source>
        <dbReference type="PROSITE" id="PS51898"/>
    </source>
</evidence>
<keyword evidence="3" id="KW-0233">DNA recombination</keyword>
<dbReference type="Proteomes" id="UP000093795">
    <property type="component" value="Unassembled WGS sequence"/>
</dbReference>
<dbReference type="GO" id="GO:0003677">
    <property type="term" value="F:DNA binding"/>
    <property type="evidence" value="ECO:0007669"/>
    <property type="project" value="UniProtKB-KW"/>
</dbReference>
<name>A0A1A3BPQ2_MYCAS</name>
<dbReference type="InterPro" id="IPR050090">
    <property type="entry name" value="Tyrosine_recombinase_XerCD"/>
</dbReference>
<reference evidence="5 6" key="1">
    <citation type="submission" date="2016-06" db="EMBL/GenBank/DDBJ databases">
        <authorList>
            <person name="Kjaerup R.B."/>
            <person name="Dalgaard T.S."/>
            <person name="Juul-Madsen H.R."/>
        </authorList>
    </citation>
    <scope>NUCLEOTIDE SEQUENCE [LARGE SCALE GENOMIC DNA]</scope>
    <source>
        <strain evidence="5 6">1081914.2</strain>
    </source>
</reference>
<organism evidence="5 6">
    <name type="scientific">Mycobacterium asiaticum</name>
    <dbReference type="NCBI Taxonomy" id="1790"/>
    <lineage>
        <taxon>Bacteria</taxon>
        <taxon>Bacillati</taxon>
        <taxon>Actinomycetota</taxon>
        <taxon>Actinomycetes</taxon>
        <taxon>Mycobacteriales</taxon>
        <taxon>Mycobacteriaceae</taxon>
        <taxon>Mycobacterium</taxon>
    </lineage>
</organism>
<dbReference type="Pfam" id="PF00589">
    <property type="entry name" value="Phage_integrase"/>
    <property type="match status" value="1"/>
</dbReference>
<evidence type="ECO:0000256" key="1">
    <source>
        <dbReference type="ARBA" id="ARBA00008857"/>
    </source>
</evidence>
<evidence type="ECO:0000256" key="3">
    <source>
        <dbReference type="ARBA" id="ARBA00023172"/>
    </source>
</evidence>
<dbReference type="InterPro" id="IPR011010">
    <property type="entry name" value="DNA_brk_join_enz"/>
</dbReference>
<comment type="caution">
    <text evidence="5">The sequence shown here is derived from an EMBL/GenBank/DDBJ whole genome shotgun (WGS) entry which is preliminary data.</text>
</comment>
<dbReference type="GO" id="GO:0015074">
    <property type="term" value="P:DNA integration"/>
    <property type="evidence" value="ECO:0007669"/>
    <property type="project" value="InterPro"/>
</dbReference>
<dbReference type="GO" id="GO:0006310">
    <property type="term" value="P:DNA recombination"/>
    <property type="evidence" value="ECO:0007669"/>
    <property type="project" value="UniProtKB-KW"/>
</dbReference>
<dbReference type="Gene3D" id="1.10.443.10">
    <property type="entry name" value="Intergrase catalytic core"/>
    <property type="match status" value="1"/>
</dbReference>
<protein>
    <submittedName>
        <fullName evidence="5">Integrase</fullName>
    </submittedName>
</protein>
<dbReference type="PANTHER" id="PTHR30349">
    <property type="entry name" value="PHAGE INTEGRASE-RELATED"/>
    <property type="match status" value="1"/>
</dbReference>
<comment type="similarity">
    <text evidence="1">Belongs to the 'phage' integrase family.</text>
</comment>
<dbReference type="InterPro" id="IPR002104">
    <property type="entry name" value="Integrase_catalytic"/>
</dbReference>
<gene>
    <name evidence="5" type="ORF">A9X01_02980</name>
</gene>
<dbReference type="SUPFAM" id="SSF56349">
    <property type="entry name" value="DNA breaking-rejoining enzymes"/>
    <property type="match status" value="1"/>
</dbReference>
<evidence type="ECO:0000313" key="6">
    <source>
        <dbReference type="Proteomes" id="UP000093795"/>
    </source>
</evidence>
<dbReference type="AlphaFoldDB" id="A0A1A3BPQ2"/>
<dbReference type="RefSeq" id="WP_065122879.1">
    <property type="nucleotide sequence ID" value="NZ_LZKQ01000270.1"/>
</dbReference>
<feature type="domain" description="Tyr recombinase" evidence="4">
    <location>
        <begin position="330"/>
        <end position="518"/>
    </location>
</feature>